<accession>A0A6P1W836</accession>
<dbReference type="InterPro" id="IPR025277">
    <property type="entry name" value="Apiosidase-like_cat_dom"/>
</dbReference>
<evidence type="ECO:0000256" key="1">
    <source>
        <dbReference type="SAM" id="SignalP"/>
    </source>
</evidence>
<dbReference type="RefSeq" id="WP_162390570.1">
    <property type="nucleotide sequence ID" value="NZ_CP045997.1"/>
</dbReference>
<dbReference type="SUPFAM" id="SSF51445">
    <property type="entry name" value="(Trans)glycosidases"/>
    <property type="match status" value="1"/>
</dbReference>
<feature type="domain" description="Putative collagen-binding" evidence="2">
    <location>
        <begin position="358"/>
        <end position="452"/>
    </location>
</feature>
<dbReference type="AlphaFoldDB" id="A0A6P1W836"/>
<feature type="chain" id="PRO_5026872700" evidence="1">
    <location>
        <begin position="23"/>
        <end position="466"/>
    </location>
</feature>
<dbReference type="PANTHER" id="PTHR37836:SF2">
    <property type="entry name" value="DUF4038 DOMAIN-CONTAINING PROTEIN"/>
    <property type="match status" value="1"/>
</dbReference>
<dbReference type="InterPro" id="IPR017853">
    <property type="entry name" value="GH"/>
</dbReference>
<dbReference type="KEGG" id="senf:GJR95_36460"/>
<keyword evidence="5" id="KW-1185">Reference proteome</keyword>
<keyword evidence="1" id="KW-0732">Signal</keyword>
<evidence type="ECO:0000259" key="3">
    <source>
        <dbReference type="Pfam" id="PF13204"/>
    </source>
</evidence>
<dbReference type="Pfam" id="PF13204">
    <property type="entry name" value="Apiosidase"/>
    <property type="match status" value="1"/>
</dbReference>
<organism evidence="4 5">
    <name type="scientific">Spirosoma endbachense</name>
    <dbReference type="NCBI Taxonomy" id="2666025"/>
    <lineage>
        <taxon>Bacteria</taxon>
        <taxon>Pseudomonadati</taxon>
        <taxon>Bacteroidota</taxon>
        <taxon>Cytophagia</taxon>
        <taxon>Cytophagales</taxon>
        <taxon>Cytophagaceae</taxon>
        <taxon>Spirosoma</taxon>
    </lineage>
</organism>
<protein>
    <submittedName>
        <fullName evidence="4">DUF4038 domain-containing protein</fullName>
    </submittedName>
</protein>
<feature type="domain" description="Apiosidase-like catalytic" evidence="3">
    <location>
        <begin position="33"/>
        <end position="354"/>
    </location>
</feature>
<evidence type="ECO:0000313" key="4">
    <source>
        <dbReference type="EMBL" id="QHW00180.1"/>
    </source>
</evidence>
<reference evidence="4 5" key="1">
    <citation type="submission" date="2019-11" db="EMBL/GenBank/DDBJ databases">
        <title>Spirosoma endbachense sp. nov., isolated from a natural salt meadow.</title>
        <authorList>
            <person name="Rojas J."/>
            <person name="Ambika Manirajan B."/>
            <person name="Ratering S."/>
            <person name="Suarez C."/>
            <person name="Geissler-Plaum R."/>
            <person name="Schnell S."/>
        </authorList>
    </citation>
    <scope>NUCLEOTIDE SEQUENCE [LARGE SCALE GENOMIC DNA]</scope>
    <source>
        <strain evidence="4 5">I-24</strain>
    </source>
</reference>
<feature type="signal peptide" evidence="1">
    <location>
        <begin position="1"/>
        <end position="22"/>
    </location>
</feature>
<evidence type="ECO:0000313" key="5">
    <source>
        <dbReference type="Proteomes" id="UP000464577"/>
    </source>
</evidence>
<dbReference type="Gene3D" id="3.20.20.80">
    <property type="entry name" value="Glycosidases"/>
    <property type="match status" value="1"/>
</dbReference>
<gene>
    <name evidence="4" type="ORF">GJR95_36460</name>
</gene>
<dbReference type="InterPro" id="IPR024749">
    <property type="entry name" value="Collagen-bd_put"/>
</dbReference>
<dbReference type="Pfam" id="PF12904">
    <property type="entry name" value="Collagen_bind_2"/>
    <property type="match status" value="1"/>
</dbReference>
<dbReference type="EMBL" id="CP045997">
    <property type="protein sequence ID" value="QHW00180.1"/>
    <property type="molecule type" value="Genomic_DNA"/>
</dbReference>
<dbReference type="Proteomes" id="UP000464577">
    <property type="component" value="Chromosome"/>
</dbReference>
<dbReference type="PANTHER" id="PTHR37836">
    <property type="entry name" value="LMO1036 PROTEIN"/>
    <property type="match status" value="1"/>
</dbReference>
<evidence type="ECO:0000259" key="2">
    <source>
        <dbReference type="Pfam" id="PF12904"/>
    </source>
</evidence>
<name>A0A6P1W836_9BACT</name>
<proteinExistence type="predicted"/>
<sequence>MTLTKTTILLLLILFYKSYALAQTTASFPLRLSDNNRYLVDSKNKPFLVKEFSAWGLIQALSEKDEAAFLDSLKLKGFNTVMTSVLSNAPTQMGGNPPYWQGISPLTVKWDFSTPDELYFEHVDRFFKLAEQKGFFVMALPVYLGYRTDPSQGWWDEIKSKTNDTLKMHQYGKFVGKRYKRTKNIMWVAGGDNNADGELFAYENNLIRGVKSEDPEHLWSGHFDMNLGVIWSTDHPVLGTMMDIDGEYVWTESILMEKGPQYKAELAQYNKGKMIMQLDLSYEHDNPHYADNENPQWIRRKMYEGFLTGCKGTSFSSGEIGNYSLSFKNWKPLMSTQGMKQVASCFKLYESRAWEKLVPDQTHDVILSGRGTFGELDYICAAKASDNSSYIMYIPKGNRTIYLNIKKMSGKPMNMHWFNPRTGEALRIGVAETRDKFGITPPSEEDWVIVFDDNDLKLPTPGSVMN</sequence>